<comment type="caution">
    <text evidence="4">The sequence shown here is derived from an EMBL/GenBank/DDBJ whole genome shotgun (WGS) entry which is preliminary data.</text>
</comment>
<accession>A0ABD1GAV0</accession>
<dbReference type="PANTHER" id="PTHR46119:SF15">
    <property type="entry name" value="PROTEIN SODIUM POTASSIUM ROOT DEFECTIVE 2"/>
    <property type="match status" value="1"/>
</dbReference>
<dbReference type="AlphaFoldDB" id="A0ABD1GAV0"/>
<dbReference type="Gene3D" id="3.30.70.100">
    <property type="match status" value="1"/>
</dbReference>
<feature type="region of interest" description="Disordered" evidence="2">
    <location>
        <begin position="203"/>
        <end position="225"/>
    </location>
</feature>
<dbReference type="EMBL" id="JBEAFC010000009">
    <property type="protein sequence ID" value="KAL1541264.1"/>
    <property type="molecule type" value="Genomic_DNA"/>
</dbReference>
<evidence type="ECO:0000259" key="3">
    <source>
        <dbReference type="PROSITE" id="PS50846"/>
    </source>
</evidence>
<proteinExistence type="predicted"/>
<dbReference type="GO" id="GO:0016020">
    <property type="term" value="C:membrane"/>
    <property type="evidence" value="ECO:0007669"/>
    <property type="project" value="UniProtKB-SubCell"/>
</dbReference>
<evidence type="ECO:0000313" key="4">
    <source>
        <dbReference type="EMBL" id="KAL1541264.1"/>
    </source>
</evidence>
<keyword evidence="5" id="KW-1185">Reference proteome</keyword>
<evidence type="ECO:0000256" key="2">
    <source>
        <dbReference type="SAM" id="MobiDB-lite"/>
    </source>
</evidence>
<reference evidence="4 5" key="1">
    <citation type="submission" date="2024-06" db="EMBL/GenBank/DDBJ databases">
        <title>A chromosome level genome sequence of Diviner's sage (Salvia divinorum).</title>
        <authorList>
            <person name="Ford S.A."/>
            <person name="Ro D.-K."/>
            <person name="Ness R.W."/>
            <person name="Phillips M.A."/>
        </authorList>
    </citation>
    <scope>NUCLEOTIDE SEQUENCE [LARGE SCALE GENOMIC DNA]</scope>
    <source>
        <strain evidence="4">SAF-2024a</strain>
        <tissue evidence="4">Leaf</tissue>
    </source>
</reference>
<feature type="region of interest" description="Disordered" evidence="2">
    <location>
        <begin position="45"/>
        <end position="80"/>
    </location>
</feature>
<gene>
    <name evidence="4" type="ORF">AAHA92_25508</name>
</gene>
<dbReference type="Proteomes" id="UP001567538">
    <property type="component" value="Unassembled WGS sequence"/>
</dbReference>
<dbReference type="InterPro" id="IPR044526">
    <property type="entry name" value="NAKR1-3"/>
</dbReference>
<name>A0ABD1GAV0_SALDI</name>
<feature type="compositionally biased region" description="Polar residues" evidence="2">
    <location>
        <begin position="204"/>
        <end position="214"/>
    </location>
</feature>
<dbReference type="InterPro" id="IPR006121">
    <property type="entry name" value="HMA_dom"/>
</dbReference>
<dbReference type="CDD" id="cd00371">
    <property type="entry name" value="HMA"/>
    <property type="match status" value="1"/>
</dbReference>
<dbReference type="PROSITE" id="PS50846">
    <property type="entry name" value="HMA_2"/>
    <property type="match status" value="1"/>
</dbReference>
<dbReference type="PANTHER" id="PTHR46119">
    <property type="entry name" value="OS08G0405700 PROTEIN"/>
    <property type="match status" value="1"/>
</dbReference>
<dbReference type="Pfam" id="PF00403">
    <property type="entry name" value="HMA"/>
    <property type="match status" value="1"/>
</dbReference>
<organism evidence="4 5">
    <name type="scientific">Salvia divinorum</name>
    <name type="common">Maria pastora</name>
    <name type="synonym">Diviner's sage</name>
    <dbReference type="NCBI Taxonomy" id="28513"/>
    <lineage>
        <taxon>Eukaryota</taxon>
        <taxon>Viridiplantae</taxon>
        <taxon>Streptophyta</taxon>
        <taxon>Embryophyta</taxon>
        <taxon>Tracheophyta</taxon>
        <taxon>Spermatophyta</taxon>
        <taxon>Magnoliopsida</taxon>
        <taxon>eudicotyledons</taxon>
        <taxon>Gunneridae</taxon>
        <taxon>Pentapetalae</taxon>
        <taxon>asterids</taxon>
        <taxon>lamiids</taxon>
        <taxon>Lamiales</taxon>
        <taxon>Lamiaceae</taxon>
        <taxon>Nepetoideae</taxon>
        <taxon>Mentheae</taxon>
        <taxon>Salviinae</taxon>
        <taxon>Salvia</taxon>
        <taxon>Salvia subgen. Calosphace</taxon>
    </lineage>
</organism>
<feature type="domain" description="HMA" evidence="3">
    <location>
        <begin position="137"/>
        <end position="203"/>
    </location>
</feature>
<sequence>MKGVDIFCASQAATSICLSMEPNSTASPSTTTLLGGRIIDRHNPIIKDWKRAPKKTKNPPNENDKTDTPPLSKLDSTVKRSWSCTKPGDFLSPPGSTRYLLREKVCYNTPSDSNLCIEESSNKEDSTLSDSPQPQQVVVVVLRVSLHCRGCVKKLRKHLSKMEGVKSFDIDFLAKKVTVVGNVTASDVLASISKVKNAQLWPPSISSTNPTSELIKSDDTNKDAP</sequence>
<evidence type="ECO:0000256" key="1">
    <source>
        <dbReference type="ARBA" id="ARBA00004170"/>
    </source>
</evidence>
<comment type="subcellular location">
    <subcellularLocation>
        <location evidence="1">Membrane</location>
        <topology evidence="1">Peripheral membrane protein</topology>
    </subcellularLocation>
</comment>
<dbReference type="SUPFAM" id="SSF55008">
    <property type="entry name" value="HMA, heavy metal-associated domain"/>
    <property type="match status" value="1"/>
</dbReference>
<feature type="compositionally biased region" description="Basic and acidic residues" evidence="2">
    <location>
        <begin position="215"/>
        <end position="225"/>
    </location>
</feature>
<dbReference type="InterPro" id="IPR036163">
    <property type="entry name" value="HMA_dom_sf"/>
</dbReference>
<dbReference type="GO" id="GO:0009626">
    <property type="term" value="P:plant-type hypersensitive response"/>
    <property type="evidence" value="ECO:0007669"/>
    <property type="project" value="UniProtKB-KW"/>
</dbReference>
<protein>
    <submittedName>
        <fullName evidence="4">Protein SODIUM POTASSIUM ROOT DEFECTIVE 2-like</fullName>
    </submittedName>
</protein>
<evidence type="ECO:0000313" key="5">
    <source>
        <dbReference type="Proteomes" id="UP001567538"/>
    </source>
</evidence>